<dbReference type="PANTHER" id="PTHR11070:SF59">
    <property type="entry name" value="DNA 3'-5' HELICASE"/>
    <property type="match status" value="1"/>
</dbReference>
<evidence type="ECO:0000256" key="14">
    <source>
        <dbReference type="ARBA" id="ARBA00048988"/>
    </source>
</evidence>
<dbReference type="GO" id="GO:0033202">
    <property type="term" value="C:DNA helicase complex"/>
    <property type="evidence" value="ECO:0007669"/>
    <property type="project" value="TreeGrafter"/>
</dbReference>
<evidence type="ECO:0000256" key="11">
    <source>
        <dbReference type="ARBA" id="ARBA00023235"/>
    </source>
</evidence>
<dbReference type="Gene3D" id="3.90.320.10">
    <property type="match status" value="1"/>
</dbReference>
<feature type="domain" description="UvrD-like helicase C-terminal" evidence="16">
    <location>
        <begin position="325"/>
        <end position="626"/>
    </location>
</feature>
<dbReference type="Gene3D" id="1.10.10.160">
    <property type="match status" value="1"/>
</dbReference>
<organism evidence="17">
    <name type="scientific">freshwater metagenome</name>
    <dbReference type="NCBI Taxonomy" id="449393"/>
    <lineage>
        <taxon>unclassified sequences</taxon>
        <taxon>metagenomes</taxon>
        <taxon>ecological metagenomes</taxon>
    </lineage>
</organism>
<evidence type="ECO:0000259" key="15">
    <source>
        <dbReference type="PROSITE" id="PS51198"/>
    </source>
</evidence>
<dbReference type="EC" id="5.6.2.4" evidence="13"/>
<keyword evidence="7" id="KW-0269">Exonuclease</keyword>
<keyword evidence="2" id="KW-0540">Nuclease</keyword>
<keyword evidence="9" id="KW-0238">DNA-binding</keyword>
<evidence type="ECO:0000256" key="3">
    <source>
        <dbReference type="ARBA" id="ARBA00022741"/>
    </source>
</evidence>
<evidence type="ECO:0000256" key="8">
    <source>
        <dbReference type="ARBA" id="ARBA00022840"/>
    </source>
</evidence>
<dbReference type="SUPFAM" id="SSF52980">
    <property type="entry name" value="Restriction endonuclease-like"/>
    <property type="match status" value="1"/>
</dbReference>
<evidence type="ECO:0000256" key="10">
    <source>
        <dbReference type="ARBA" id="ARBA00023204"/>
    </source>
</evidence>
<keyword evidence="6" id="KW-0347">Helicase</keyword>
<dbReference type="PROSITE" id="PS51198">
    <property type="entry name" value="UVRD_HELICASE_ATP_BIND"/>
    <property type="match status" value="1"/>
</dbReference>
<evidence type="ECO:0000256" key="1">
    <source>
        <dbReference type="ARBA" id="ARBA00009922"/>
    </source>
</evidence>
<comment type="similarity">
    <text evidence="1">Belongs to the helicase family. UvrD subfamily.</text>
</comment>
<dbReference type="Gene3D" id="3.40.50.300">
    <property type="entry name" value="P-loop containing nucleotide triphosphate hydrolases"/>
    <property type="match status" value="2"/>
</dbReference>
<reference evidence="17" key="1">
    <citation type="submission" date="2020-05" db="EMBL/GenBank/DDBJ databases">
        <authorList>
            <person name="Chiriac C."/>
            <person name="Salcher M."/>
            <person name="Ghai R."/>
            <person name="Kavagutti S V."/>
        </authorList>
    </citation>
    <scope>NUCLEOTIDE SEQUENCE</scope>
</reference>
<dbReference type="PANTHER" id="PTHR11070">
    <property type="entry name" value="UVRD / RECB / PCRA DNA HELICASE FAMILY MEMBER"/>
    <property type="match status" value="1"/>
</dbReference>
<keyword evidence="4" id="KW-0227">DNA damage</keyword>
<feature type="domain" description="UvrD-like helicase ATP-binding" evidence="15">
    <location>
        <begin position="22"/>
        <end position="314"/>
    </location>
</feature>
<dbReference type="EMBL" id="CAEZVU010000037">
    <property type="protein sequence ID" value="CAB4632441.1"/>
    <property type="molecule type" value="Genomic_DNA"/>
</dbReference>
<evidence type="ECO:0000256" key="2">
    <source>
        <dbReference type="ARBA" id="ARBA00022722"/>
    </source>
</evidence>
<evidence type="ECO:0000256" key="9">
    <source>
        <dbReference type="ARBA" id="ARBA00023125"/>
    </source>
</evidence>
<dbReference type="Pfam" id="PF00580">
    <property type="entry name" value="UvrD-helicase"/>
    <property type="match status" value="1"/>
</dbReference>
<keyword evidence="3" id="KW-0547">Nucleotide-binding</keyword>
<dbReference type="GO" id="GO:0005524">
    <property type="term" value="F:ATP binding"/>
    <property type="evidence" value="ECO:0007669"/>
    <property type="project" value="UniProtKB-KW"/>
</dbReference>
<comment type="catalytic activity">
    <reaction evidence="12">
        <text>Couples ATP hydrolysis with the unwinding of duplex DNA by translocating in the 3'-5' direction.</text>
        <dbReference type="EC" id="5.6.2.4"/>
    </reaction>
</comment>
<dbReference type="InterPro" id="IPR038726">
    <property type="entry name" value="PDDEXK_AddAB-type"/>
</dbReference>
<keyword evidence="11" id="KW-0413">Isomerase</keyword>
<accession>A0A6J6J6C2</accession>
<dbReference type="InterPro" id="IPR013986">
    <property type="entry name" value="DExx_box_DNA_helicase_dom_sf"/>
</dbReference>
<dbReference type="InterPro" id="IPR011604">
    <property type="entry name" value="PDDEXK-like_dom_sf"/>
</dbReference>
<dbReference type="InterPro" id="IPR027417">
    <property type="entry name" value="P-loop_NTPase"/>
</dbReference>
<evidence type="ECO:0000256" key="4">
    <source>
        <dbReference type="ARBA" id="ARBA00022763"/>
    </source>
</evidence>
<dbReference type="SUPFAM" id="SSF52540">
    <property type="entry name" value="P-loop containing nucleoside triphosphate hydrolases"/>
    <property type="match status" value="1"/>
</dbReference>
<dbReference type="GO" id="GO:0003677">
    <property type="term" value="F:DNA binding"/>
    <property type="evidence" value="ECO:0007669"/>
    <property type="project" value="UniProtKB-KW"/>
</dbReference>
<dbReference type="GO" id="GO:0005829">
    <property type="term" value="C:cytosol"/>
    <property type="evidence" value="ECO:0007669"/>
    <property type="project" value="TreeGrafter"/>
</dbReference>
<keyword evidence="8" id="KW-0067">ATP-binding</keyword>
<name>A0A6J6J6C2_9ZZZZ</name>
<dbReference type="GO" id="GO:0043138">
    <property type="term" value="F:3'-5' DNA helicase activity"/>
    <property type="evidence" value="ECO:0007669"/>
    <property type="project" value="UniProtKB-EC"/>
</dbReference>
<dbReference type="GO" id="GO:0000725">
    <property type="term" value="P:recombinational repair"/>
    <property type="evidence" value="ECO:0007669"/>
    <property type="project" value="TreeGrafter"/>
</dbReference>
<dbReference type="InterPro" id="IPR014016">
    <property type="entry name" value="UvrD-like_ATP-bd"/>
</dbReference>
<comment type="catalytic activity">
    <reaction evidence="14">
        <text>ATP + H2O = ADP + phosphate + H(+)</text>
        <dbReference type="Rhea" id="RHEA:13065"/>
        <dbReference type="ChEBI" id="CHEBI:15377"/>
        <dbReference type="ChEBI" id="CHEBI:15378"/>
        <dbReference type="ChEBI" id="CHEBI:30616"/>
        <dbReference type="ChEBI" id="CHEBI:43474"/>
        <dbReference type="ChEBI" id="CHEBI:456216"/>
        <dbReference type="EC" id="5.6.2.4"/>
    </reaction>
</comment>
<keyword evidence="5" id="KW-0378">Hydrolase</keyword>
<gene>
    <name evidence="17" type="ORF">UFOPK2132_00324</name>
</gene>
<dbReference type="AlphaFoldDB" id="A0A6J6J6C2"/>
<keyword evidence="10" id="KW-0234">DNA repair</keyword>
<proteinExistence type="inferred from homology"/>
<dbReference type="InterPro" id="IPR000212">
    <property type="entry name" value="DNA_helicase_UvrD/REP"/>
</dbReference>
<dbReference type="GO" id="GO:0004527">
    <property type="term" value="F:exonuclease activity"/>
    <property type="evidence" value="ECO:0007669"/>
    <property type="project" value="UniProtKB-KW"/>
</dbReference>
<evidence type="ECO:0000256" key="13">
    <source>
        <dbReference type="ARBA" id="ARBA00034808"/>
    </source>
</evidence>
<evidence type="ECO:0000256" key="6">
    <source>
        <dbReference type="ARBA" id="ARBA00022806"/>
    </source>
</evidence>
<dbReference type="Pfam" id="PF12705">
    <property type="entry name" value="PDDEXK_1"/>
    <property type="match status" value="1"/>
</dbReference>
<sequence>MIDMTQPKFVPLSHIDSVRDLSLDSSQLQAVNLPAEAVVTVIGSPGSGKTSCLKARFLHLVDKGAKPEQVVVIAQTRDSANLYRDQLALELQSATAGPVAKTLTSMAFSILFDKARKSNAPKPTLLSGSEQDAMLQEIIKNLEPEIWPKQLDATVRSLTGFRTELRDLIAVAIEHGITAAKLAELAKDQNVSQWQAASIVFEKYLEQQNSAESQRYDSASLLREAALVVASPTDLPESISSIKTLLVDDAQELTPAAAEFIFALTQKGAGASFFGDPDVATLSFRVANPKAMILLAERIASSKSVTAQTIYLEPKHVVRPAEISLALAKVSSQIEVARAGRQRKGLATSVKEQVAGDALAAKVFRSRTDELAYVAGALRRRHLFDGIAWSNMAVIARSRPELDALALVLSSHSVPVRVSGTATALKSDHAAGQLLQLAAVCLSDEPLTFPQAEQLLLSEFCGLDALSLLRLKRSLRRAHEDLEVSSDEILLSAISEPALIAQVRSQEARKVEKFIGLIDQTKALAKEPESTTEAVLWNLISGTSLMDRWVVASRGVSELAMQAGKNLDSVMALFAAAARFTERNPESSPLDFVLDQLAREIPEDSLALNNFSGEYVSLLTPSGLIGRAFDTVVLPGLIEGVWPNLKPRSSLLGAQALDALASGEIENTSELTKSELSGELRMFNKALGAARSKVLVTATDQEEEQISQFLTLVNGSIPETESAIPRSLTLRSLAGDMRRELASGSGDSVELAMGLARLASANVPGTDPSSWYGLLPISTEEPLTDLATDLVPVRPSQLDSYLKCPLHWFLQNHGGRTDSFSASLGTLVHEVFELSRSSDRAELQQLTDSRWHSLEFEADWLEELGKRRANKMLANLASYLKQFEDQGSVVLGREQNFRFEFDHVRVQGQVDRIEQHENGTIMIVDLKTSSQAPSEADTASNPQLALYQMALLEAGFESIGKINEDQLAGAKLLIVGGDNYTERSQPPMTQETSANFKKLLLETTQGMAKQVFVAQLSNHCEADREYGTCKLHLTRAVSYVG</sequence>
<evidence type="ECO:0000313" key="17">
    <source>
        <dbReference type="EMBL" id="CAB4632441.1"/>
    </source>
</evidence>
<evidence type="ECO:0000256" key="5">
    <source>
        <dbReference type="ARBA" id="ARBA00022801"/>
    </source>
</evidence>
<dbReference type="PROSITE" id="PS51217">
    <property type="entry name" value="UVRD_HELICASE_CTER"/>
    <property type="match status" value="1"/>
</dbReference>
<dbReference type="InterPro" id="IPR011335">
    <property type="entry name" value="Restrct_endonuc-II-like"/>
</dbReference>
<evidence type="ECO:0000256" key="12">
    <source>
        <dbReference type="ARBA" id="ARBA00034617"/>
    </source>
</evidence>
<evidence type="ECO:0000259" key="16">
    <source>
        <dbReference type="PROSITE" id="PS51217"/>
    </source>
</evidence>
<evidence type="ECO:0000256" key="7">
    <source>
        <dbReference type="ARBA" id="ARBA00022839"/>
    </source>
</evidence>
<dbReference type="Gene3D" id="1.10.486.10">
    <property type="entry name" value="PCRA, domain 4"/>
    <property type="match status" value="1"/>
</dbReference>
<dbReference type="InterPro" id="IPR014017">
    <property type="entry name" value="DNA_helicase_UvrD-like_C"/>
</dbReference>
<protein>
    <recommendedName>
        <fullName evidence="13">DNA 3'-5' helicase</fullName>
        <ecNumber evidence="13">5.6.2.4</ecNumber>
    </recommendedName>
</protein>